<feature type="region of interest" description="Disordered" evidence="16">
    <location>
        <begin position="1"/>
        <end position="28"/>
    </location>
</feature>
<reference evidence="18 19" key="1">
    <citation type="submission" date="2023-11" db="EMBL/GenBank/DDBJ databases">
        <title>Halocaridina rubra genome assembly.</title>
        <authorList>
            <person name="Smith C."/>
        </authorList>
    </citation>
    <scope>NUCLEOTIDE SEQUENCE [LARGE SCALE GENOMIC DNA]</scope>
    <source>
        <strain evidence="18">EP-1</strain>
        <tissue evidence="18">Whole</tissue>
    </source>
</reference>
<keyword evidence="5" id="KW-0479">Metal-binding</keyword>
<feature type="compositionally biased region" description="Polar residues" evidence="16">
    <location>
        <begin position="428"/>
        <end position="449"/>
    </location>
</feature>
<comment type="subcellular location">
    <subcellularLocation>
        <location evidence="1">Nucleus</location>
    </subcellularLocation>
</comment>
<dbReference type="FunFam" id="3.30.160.60:FF:000194">
    <property type="entry name" value="Fez family zinc finger protein 2"/>
    <property type="match status" value="1"/>
</dbReference>
<dbReference type="EMBL" id="JAXCGZ010004498">
    <property type="protein sequence ID" value="KAK7081717.1"/>
    <property type="molecule type" value="Genomic_DNA"/>
</dbReference>
<evidence type="ECO:0000256" key="14">
    <source>
        <dbReference type="ARBA" id="ARBA00023242"/>
    </source>
</evidence>
<dbReference type="Pfam" id="PF13912">
    <property type="entry name" value="zf-C2H2_6"/>
    <property type="match status" value="1"/>
</dbReference>
<evidence type="ECO:0000256" key="12">
    <source>
        <dbReference type="ARBA" id="ARBA00023125"/>
    </source>
</evidence>
<dbReference type="GO" id="GO:0000978">
    <property type="term" value="F:RNA polymerase II cis-regulatory region sequence-specific DNA binding"/>
    <property type="evidence" value="ECO:0007669"/>
    <property type="project" value="TreeGrafter"/>
</dbReference>
<keyword evidence="4" id="KW-0678">Repressor</keyword>
<feature type="compositionally biased region" description="Low complexity" evidence="16">
    <location>
        <begin position="387"/>
        <end position="400"/>
    </location>
</feature>
<dbReference type="Proteomes" id="UP001381693">
    <property type="component" value="Unassembled WGS sequence"/>
</dbReference>
<dbReference type="FunFam" id="3.30.160.60:FF:000251">
    <property type="entry name" value="FEZ family zinc finger 2"/>
    <property type="match status" value="1"/>
</dbReference>
<evidence type="ECO:0000256" key="8">
    <source>
        <dbReference type="ARBA" id="ARBA00022782"/>
    </source>
</evidence>
<feature type="region of interest" description="Disordered" evidence="16">
    <location>
        <begin position="737"/>
        <end position="757"/>
    </location>
</feature>
<keyword evidence="11" id="KW-0805">Transcription regulation</keyword>
<comment type="caution">
    <text evidence="18">The sequence shown here is derived from an EMBL/GenBank/DDBJ whole genome shotgun (WGS) entry which is preliminary data.</text>
</comment>
<keyword evidence="14" id="KW-0539">Nucleus</keyword>
<feature type="region of interest" description="Disordered" evidence="16">
    <location>
        <begin position="69"/>
        <end position="166"/>
    </location>
</feature>
<dbReference type="FunFam" id="3.30.160.60:FF:000227">
    <property type="entry name" value="fez family zinc finger protein 1"/>
    <property type="match status" value="1"/>
</dbReference>
<feature type="region of interest" description="Disordered" evidence="16">
    <location>
        <begin position="278"/>
        <end position="328"/>
    </location>
</feature>
<feature type="domain" description="C2H2-type" evidence="17">
    <location>
        <begin position="571"/>
        <end position="598"/>
    </location>
</feature>
<dbReference type="FunFam" id="3.30.160.60:FF:000164">
    <property type="entry name" value="Fez family zinc finger protein 2"/>
    <property type="match status" value="1"/>
</dbReference>
<keyword evidence="13" id="KW-0804">Transcription</keyword>
<evidence type="ECO:0000256" key="2">
    <source>
        <dbReference type="ARBA" id="ARBA00006991"/>
    </source>
</evidence>
<dbReference type="GO" id="GO:0008270">
    <property type="term" value="F:zinc ion binding"/>
    <property type="evidence" value="ECO:0007669"/>
    <property type="project" value="UniProtKB-KW"/>
</dbReference>
<feature type="domain" description="C2H2-type" evidence="17">
    <location>
        <begin position="711"/>
        <end position="743"/>
    </location>
</feature>
<feature type="compositionally biased region" description="Polar residues" evidence="16">
    <location>
        <begin position="284"/>
        <end position="323"/>
    </location>
</feature>
<dbReference type="FunFam" id="3.30.160.60:FF:000863">
    <property type="entry name" value="fez family zinc finger protein 2"/>
    <property type="match status" value="1"/>
</dbReference>
<dbReference type="GO" id="GO:0030154">
    <property type="term" value="P:cell differentiation"/>
    <property type="evidence" value="ECO:0007669"/>
    <property type="project" value="UniProtKB-KW"/>
</dbReference>
<feature type="compositionally biased region" description="Polar residues" evidence="16">
    <location>
        <begin position="462"/>
        <end position="476"/>
    </location>
</feature>
<feature type="compositionally biased region" description="Polar residues" evidence="16">
    <location>
        <begin position="9"/>
        <end position="28"/>
    </location>
</feature>
<evidence type="ECO:0000313" key="18">
    <source>
        <dbReference type="EMBL" id="KAK7081717.1"/>
    </source>
</evidence>
<comment type="similarity">
    <text evidence="2">Belongs to the krueppel C2H2-type zinc-finger protein family.</text>
</comment>
<keyword evidence="3" id="KW-0217">Developmental protein</keyword>
<keyword evidence="19" id="KW-1185">Reference proteome</keyword>
<dbReference type="GO" id="GO:0000981">
    <property type="term" value="F:DNA-binding transcription factor activity, RNA polymerase II-specific"/>
    <property type="evidence" value="ECO:0007669"/>
    <property type="project" value="TreeGrafter"/>
</dbReference>
<keyword evidence="6" id="KW-0677">Repeat</keyword>
<evidence type="ECO:0000256" key="1">
    <source>
        <dbReference type="ARBA" id="ARBA00004123"/>
    </source>
</evidence>
<dbReference type="AlphaFoldDB" id="A0AAN8XCP2"/>
<gene>
    <name evidence="18" type="ORF">SK128_022114</name>
</gene>
<feature type="region of interest" description="Disordered" evidence="16">
    <location>
        <begin position="386"/>
        <end position="513"/>
    </location>
</feature>
<evidence type="ECO:0000256" key="5">
    <source>
        <dbReference type="ARBA" id="ARBA00022723"/>
    </source>
</evidence>
<evidence type="ECO:0000256" key="16">
    <source>
        <dbReference type="SAM" id="MobiDB-lite"/>
    </source>
</evidence>
<evidence type="ECO:0000313" key="19">
    <source>
        <dbReference type="Proteomes" id="UP001381693"/>
    </source>
</evidence>
<feature type="compositionally biased region" description="Basic and acidic residues" evidence="16">
    <location>
        <begin position="71"/>
        <end position="93"/>
    </location>
</feature>
<keyword evidence="7 15" id="KW-0863">Zinc-finger</keyword>
<evidence type="ECO:0000256" key="3">
    <source>
        <dbReference type="ARBA" id="ARBA00022473"/>
    </source>
</evidence>
<protein>
    <recommendedName>
        <fullName evidence="17">C2H2-type domain-containing protein</fullName>
    </recommendedName>
</protein>
<organism evidence="18 19">
    <name type="scientific">Halocaridina rubra</name>
    <name type="common">Hawaiian red shrimp</name>
    <dbReference type="NCBI Taxonomy" id="373956"/>
    <lineage>
        <taxon>Eukaryota</taxon>
        <taxon>Metazoa</taxon>
        <taxon>Ecdysozoa</taxon>
        <taxon>Arthropoda</taxon>
        <taxon>Crustacea</taxon>
        <taxon>Multicrustacea</taxon>
        <taxon>Malacostraca</taxon>
        <taxon>Eumalacostraca</taxon>
        <taxon>Eucarida</taxon>
        <taxon>Decapoda</taxon>
        <taxon>Pleocyemata</taxon>
        <taxon>Caridea</taxon>
        <taxon>Atyoidea</taxon>
        <taxon>Atyidae</taxon>
        <taxon>Halocaridina</taxon>
    </lineage>
</organism>
<dbReference type="GO" id="GO:0005634">
    <property type="term" value="C:nucleus"/>
    <property type="evidence" value="ECO:0007669"/>
    <property type="project" value="UniProtKB-SubCell"/>
</dbReference>
<dbReference type="PROSITE" id="PS50157">
    <property type="entry name" value="ZINC_FINGER_C2H2_2"/>
    <property type="match status" value="6"/>
</dbReference>
<dbReference type="SUPFAM" id="SSF57667">
    <property type="entry name" value="beta-beta-alpha zinc fingers"/>
    <property type="match status" value="3"/>
</dbReference>
<evidence type="ECO:0000256" key="10">
    <source>
        <dbReference type="ARBA" id="ARBA00022902"/>
    </source>
</evidence>
<dbReference type="PANTHER" id="PTHR23226:SF409">
    <property type="entry name" value="ZINC FINGER PROTEIN 275"/>
    <property type="match status" value="1"/>
</dbReference>
<evidence type="ECO:0000259" key="17">
    <source>
        <dbReference type="PROSITE" id="PS50157"/>
    </source>
</evidence>
<dbReference type="Pfam" id="PF00096">
    <property type="entry name" value="zf-C2H2"/>
    <property type="match status" value="5"/>
</dbReference>
<feature type="domain" description="C2H2-type" evidence="17">
    <location>
        <begin position="655"/>
        <end position="682"/>
    </location>
</feature>
<keyword evidence="8" id="KW-0221">Differentiation</keyword>
<dbReference type="PROSITE" id="PS00028">
    <property type="entry name" value="ZINC_FINGER_C2H2_1"/>
    <property type="match status" value="6"/>
</dbReference>
<feature type="domain" description="C2H2-type" evidence="17">
    <location>
        <begin position="599"/>
        <end position="626"/>
    </location>
</feature>
<feature type="compositionally biased region" description="Polar residues" evidence="16">
    <location>
        <begin position="739"/>
        <end position="757"/>
    </location>
</feature>
<name>A0AAN8XCP2_HALRR</name>
<sequence>MGLAPMQDPTMTSSQDNTPPLSVLNRTKTSPLRIIEDISRAGAISRDVSVLVASSVSSYPFITKETIAKVSQHDSKEQEKEPVVRDISIDHRQLKSISSAVSPSGRRKTPSPICPLSQYPTVSSPLRSPMRSPNALSPSNSPGHSPTRTPEDERVASPAPHTRSKATLAFSIDRIMEATPRRTKVAEIAKEAVSPPPTAPLRPLATLRPVTSLSSRLLDHEQHLVVPDHHDHHRLASLRALYEHHRAKDLLHDPRARDLLAHYPLLYHYYQAGSILHSPASVDGPQQPSPTVSHPNPSSSPHLAPTSPTNAHFSSTSPGNTHLSPAPAHRLTPHALSAFTRLDLLKARTQPMQLANNSTSLHYTSATTKLGSSSTASIPCPYDLSVSGSGRASSTTAAHADTPNSTTIRVPTVTREARDAFPQGPQARISSPAVSATPTGTAPSASSRLQPDGIGLGPPNMALSQRCHNVNDATSNPSLHPSQPQHPPQTPLSPRVHDNGGGGVPVGGDLSSGTANAHILGSNIADGDTNILTPSTNKKLNAGGGGGGGASAGGGGGVGGVANGGKPQKTFTCPECGKIFNAHYNLTRHMPVHTGARPFVCKVCGKGFRQASTLCRHKIIHTSEKPHKCQTCGKAFNRSSTLNTHVRIHQGYKPYVCEFCGKGFHQKGNYKNHKLTHSGEKAYKCHVCNKAFHQIYNLTFHMHTHNDKKPFQCSICGKGFCRNFDLKKHMRKLHDNAHYASSPSTSPGAEGAITNSSQSLQRQFSVLPSLIGGTAPNTSTMATLGSLSHPPPAMPAAIPAHFMNPFLIAPPTLPVSTAGPFLHKIPSLLG</sequence>
<evidence type="ECO:0000256" key="11">
    <source>
        <dbReference type="ARBA" id="ARBA00023015"/>
    </source>
</evidence>
<evidence type="ECO:0000256" key="7">
    <source>
        <dbReference type="ARBA" id="ARBA00022771"/>
    </source>
</evidence>
<feature type="domain" description="C2H2-type" evidence="17">
    <location>
        <begin position="627"/>
        <end position="654"/>
    </location>
</feature>
<keyword evidence="12" id="KW-0238">DNA-binding</keyword>
<dbReference type="Gene3D" id="3.30.160.60">
    <property type="entry name" value="Classic Zinc Finger"/>
    <property type="match status" value="6"/>
</dbReference>
<evidence type="ECO:0000256" key="6">
    <source>
        <dbReference type="ARBA" id="ARBA00022737"/>
    </source>
</evidence>
<feature type="domain" description="C2H2-type" evidence="17">
    <location>
        <begin position="683"/>
        <end position="710"/>
    </location>
</feature>
<evidence type="ECO:0000256" key="9">
    <source>
        <dbReference type="ARBA" id="ARBA00022833"/>
    </source>
</evidence>
<accession>A0AAN8XCP2</accession>
<feature type="compositionally biased region" description="Polar residues" evidence="16">
    <location>
        <begin position="134"/>
        <end position="148"/>
    </location>
</feature>
<evidence type="ECO:0000256" key="15">
    <source>
        <dbReference type="PROSITE-ProRule" id="PRU00042"/>
    </source>
</evidence>
<dbReference type="InterPro" id="IPR013087">
    <property type="entry name" value="Znf_C2H2_type"/>
</dbReference>
<proteinExistence type="inferred from homology"/>
<dbReference type="FunFam" id="3.30.160.60:FF:000103">
    <property type="entry name" value="FEZ family zinc finger 1"/>
    <property type="match status" value="1"/>
</dbReference>
<dbReference type="GO" id="GO:0007399">
    <property type="term" value="P:nervous system development"/>
    <property type="evidence" value="ECO:0007669"/>
    <property type="project" value="UniProtKB-KW"/>
</dbReference>
<keyword evidence="9" id="KW-0862">Zinc</keyword>
<dbReference type="PANTHER" id="PTHR23226">
    <property type="entry name" value="ZINC FINGER AND SCAN DOMAIN-CONTAINING"/>
    <property type="match status" value="1"/>
</dbReference>
<dbReference type="SMART" id="SM00355">
    <property type="entry name" value="ZnF_C2H2"/>
    <property type="match status" value="6"/>
</dbReference>
<keyword evidence="10" id="KW-0524">Neurogenesis</keyword>
<dbReference type="InterPro" id="IPR036236">
    <property type="entry name" value="Znf_C2H2_sf"/>
</dbReference>
<evidence type="ECO:0000256" key="13">
    <source>
        <dbReference type="ARBA" id="ARBA00023163"/>
    </source>
</evidence>
<evidence type="ECO:0000256" key="4">
    <source>
        <dbReference type="ARBA" id="ARBA00022491"/>
    </source>
</evidence>